<dbReference type="PANTHER" id="PTHR43205:SF5">
    <property type="entry name" value="PROSTAGLANDIN REDUCTASE 2"/>
    <property type="match status" value="1"/>
</dbReference>
<evidence type="ECO:0000256" key="1">
    <source>
        <dbReference type="ARBA" id="ARBA00004496"/>
    </source>
</evidence>
<sequence length="397" mass="43514">MDENQTQCCSYSRNSNYLSYNKRIVFVRRPGANNFPSADCFRCEDCLAPNRLDVGNGQCIVRTLFLSVDPAQRCRMNKSTGVDYLAPYEIGELVDGLEGIGIIEMVSPNSAFKVGDLVTSIGRLWPWSRLFVADQVDLVRVTLPPGFSPSIILSCVGLSGLTALLGIQKKAEIDRTRPQTFVVSGAAGSCGSLAGQRLIFVYFRMAKNSAIGTECVAMDIVLIARLYGCTKVIGICGSDQKCAVLLNEWGFNGAINYKQESVVDRLHKLAPEGVDIYFDNVGGFVSDAVISLMSEGGRIVLCGQIAVYNTDLPNPPPLPEKTAQIIAERKIKREKFIVLQYKDDIDTSVAQLSAWLQEKKLKSRETVYEGLERAPEAVVDLLNGCNIGKMIVKVDDS</sequence>
<comment type="subcellular location">
    <subcellularLocation>
        <location evidence="1">Cytoplasm</location>
    </subcellularLocation>
</comment>
<dbReference type="InterPro" id="IPR013149">
    <property type="entry name" value="ADH-like_C"/>
</dbReference>
<gene>
    <name evidence="19" type="ORF">WBA_LOCUS12239</name>
</gene>
<evidence type="ECO:0000313" key="19">
    <source>
        <dbReference type="EMBL" id="VDM21954.1"/>
    </source>
</evidence>
<evidence type="ECO:0000256" key="8">
    <source>
        <dbReference type="ARBA" id="ARBA00023002"/>
    </source>
</evidence>
<evidence type="ECO:0000256" key="12">
    <source>
        <dbReference type="ARBA" id="ARBA00047581"/>
    </source>
</evidence>
<dbReference type="EC" id="1.3.1.48" evidence="4"/>
<evidence type="ECO:0000256" key="2">
    <source>
        <dbReference type="ARBA" id="ARBA00010460"/>
    </source>
</evidence>
<evidence type="ECO:0000256" key="9">
    <source>
        <dbReference type="ARBA" id="ARBA00023098"/>
    </source>
</evidence>
<dbReference type="InterPro" id="IPR036291">
    <property type="entry name" value="NAD(P)-bd_dom_sf"/>
</dbReference>
<name>A0A3P7EZD4_WUCBA</name>
<evidence type="ECO:0000256" key="3">
    <source>
        <dbReference type="ARBA" id="ARBA00011245"/>
    </source>
</evidence>
<dbReference type="SUPFAM" id="SSF50129">
    <property type="entry name" value="GroES-like"/>
    <property type="match status" value="2"/>
</dbReference>
<dbReference type="InParanoid" id="A0A3P7EZD4"/>
<dbReference type="Proteomes" id="UP000270924">
    <property type="component" value="Unassembled WGS sequence"/>
</dbReference>
<dbReference type="OrthoDB" id="809632at2759"/>
<organism evidence="19 20">
    <name type="scientific">Wuchereria bancrofti</name>
    <dbReference type="NCBI Taxonomy" id="6293"/>
    <lineage>
        <taxon>Eukaryota</taxon>
        <taxon>Metazoa</taxon>
        <taxon>Ecdysozoa</taxon>
        <taxon>Nematoda</taxon>
        <taxon>Chromadorea</taxon>
        <taxon>Rhabditida</taxon>
        <taxon>Spirurina</taxon>
        <taxon>Spiruromorpha</taxon>
        <taxon>Filarioidea</taxon>
        <taxon>Onchocercidae</taxon>
        <taxon>Wuchereria</taxon>
    </lineage>
</organism>
<comment type="function">
    <text evidence="11">Functions as 15-oxo-prostaglandin 13-reductase and acts on 15-keto-PGE1, 15-keto-PGE2, 15-keto-PGE1-alpha and 15-keto-PGE2-alpha with highest activity towards 15-keto-PGE2. Overexpression represses transcriptional activity of PPARG and inhibits adipocyte differentiation.</text>
</comment>
<evidence type="ECO:0000256" key="13">
    <source>
        <dbReference type="ARBA" id="ARBA00047834"/>
    </source>
</evidence>
<evidence type="ECO:0000256" key="11">
    <source>
        <dbReference type="ARBA" id="ARBA00045413"/>
    </source>
</evidence>
<dbReference type="Pfam" id="PF16884">
    <property type="entry name" value="ADH_N_2"/>
    <property type="match status" value="1"/>
</dbReference>
<comment type="catalytic activity">
    <reaction evidence="16">
        <text>13,14-dihydro-15-oxo-prostaglandin E1 + NADP(+) = 15-oxoprostaglandin E1 + NADPH + H(+)</text>
        <dbReference type="Rhea" id="RHEA:50584"/>
        <dbReference type="ChEBI" id="CHEBI:15378"/>
        <dbReference type="ChEBI" id="CHEBI:57401"/>
        <dbReference type="ChEBI" id="CHEBI:57783"/>
        <dbReference type="ChEBI" id="CHEBI:58349"/>
        <dbReference type="ChEBI" id="CHEBI:133408"/>
    </reaction>
    <physiologicalReaction direction="right-to-left" evidence="16">
        <dbReference type="Rhea" id="RHEA:50586"/>
    </physiologicalReaction>
</comment>
<keyword evidence="9" id="KW-0443">Lipid metabolism</keyword>
<evidence type="ECO:0000259" key="18">
    <source>
        <dbReference type="Pfam" id="PF16884"/>
    </source>
</evidence>
<dbReference type="GO" id="GO:0047522">
    <property type="term" value="F:15-oxoprostaglandin 13-reductase [NAD(P)+] activity"/>
    <property type="evidence" value="ECO:0007669"/>
    <property type="project" value="UniProtKB-EC"/>
</dbReference>
<feature type="domain" description="Oxidoreductase N-terminal" evidence="18">
    <location>
        <begin position="22"/>
        <end position="138"/>
    </location>
</feature>
<evidence type="ECO:0000256" key="5">
    <source>
        <dbReference type="ARBA" id="ARBA00020652"/>
    </source>
</evidence>
<evidence type="ECO:0000259" key="17">
    <source>
        <dbReference type="Pfam" id="PF00107"/>
    </source>
</evidence>
<comment type="similarity">
    <text evidence="2">Belongs to the NADP-dependent oxidoreductase L4BD family.</text>
</comment>
<comment type="catalytic activity">
    <reaction evidence="12">
        <text>13,14-dihydro-15-oxo-prostaglandin E2 + NAD(+) = 15-oxoprostaglandin E2 + NADH + H(+)</text>
        <dbReference type="Rhea" id="RHEA:11916"/>
        <dbReference type="ChEBI" id="CHEBI:15378"/>
        <dbReference type="ChEBI" id="CHEBI:57400"/>
        <dbReference type="ChEBI" id="CHEBI:57402"/>
        <dbReference type="ChEBI" id="CHEBI:57540"/>
        <dbReference type="ChEBI" id="CHEBI:57945"/>
        <dbReference type="EC" id="1.3.1.48"/>
    </reaction>
    <physiologicalReaction direction="right-to-left" evidence="12">
        <dbReference type="Rhea" id="RHEA:11918"/>
    </physiologicalReaction>
</comment>
<evidence type="ECO:0000256" key="16">
    <source>
        <dbReference type="ARBA" id="ARBA00049070"/>
    </source>
</evidence>
<dbReference type="InterPro" id="IPR037399">
    <property type="entry name" value="PTGR2"/>
</dbReference>
<evidence type="ECO:0000256" key="14">
    <source>
        <dbReference type="ARBA" id="ARBA00047878"/>
    </source>
</evidence>
<evidence type="ECO:0000256" key="6">
    <source>
        <dbReference type="ARBA" id="ARBA00022490"/>
    </source>
</evidence>
<dbReference type="FunCoup" id="A0A3P7EZD4">
    <property type="interactions" value="1261"/>
</dbReference>
<dbReference type="InterPro" id="IPR045010">
    <property type="entry name" value="MDR_fam"/>
</dbReference>
<dbReference type="CDD" id="cd08293">
    <property type="entry name" value="PTGR2"/>
    <property type="match status" value="1"/>
</dbReference>
<reference evidence="19 20" key="1">
    <citation type="submission" date="2018-11" db="EMBL/GenBank/DDBJ databases">
        <authorList>
            <consortium name="Pathogen Informatics"/>
        </authorList>
    </citation>
    <scope>NUCLEOTIDE SEQUENCE [LARGE SCALE GENOMIC DNA]</scope>
</reference>
<protein>
    <recommendedName>
        <fullName evidence="5">Prostaglandin reductase 2</fullName>
        <ecNumber evidence="4">1.3.1.48</ecNumber>
    </recommendedName>
    <alternativeName>
        <fullName evidence="10">15-oxoprostaglandin 13-reductase</fullName>
    </alternativeName>
</protein>
<dbReference type="InterPro" id="IPR011032">
    <property type="entry name" value="GroES-like_sf"/>
</dbReference>
<keyword evidence="8" id="KW-0560">Oxidoreductase</keyword>
<dbReference type="SUPFAM" id="SSF51735">
    <property type="entry name" value="NAD(P)-binding Rossmann-fold domains"/>
    <property type="match status" value="1"/>
</dbReference>
<dbReference type="Pfam" id="PF00107">
    <property type="entry name" value="ADH_zinc_N"/>
    <property type="match status" value="1"/>
</dbReference>
<comment type="catalytic activity">
    <reaction evidence="13">
        <text>13,14-dihydro-15-oxo-prostaglandin E2 + NADP(+) = 15-oxoprostaglandin E2 + NADPH + H(+)</text>
        <dbReference type="Rhea" id="RHEA:11912"/>
        <dbReference type="ChEBI" id="CHEBI:15378"/>
        <dbReference type="ChEBI" id="CHEBI:57400"/>
        <dbReference type="ChEBI" id="CHEBI:57402"/>
        <dbReference type="ChEBI" id="CHEBI:57783"/>
        <dbReference type="ChEBI" id="CHEBI:58349"/>
        <dbReference type="EC" id="1.3.1.48"/>
    </reaction>
    <physiologicalReaction direction="right-to-left" evidence="13">
        <dbReference type="Rhea" id="RHEA:11914"/>
    </physiologicalReaction>
</comment>
<keyword evidence="6" id="KW-0963">Cytoplasm</keyword>
<comment type="subunit">
    <text evidence="3">Monomer.</text>
</comment>
<dbReference type="AlphaFoldDB" id="A0A3P7EZD4"/>
<keyword evidence="20" id="KW-1185">Reference proteome</keyword>
<dbReference type="PANTHER" id="PTHR43205">
    <property type="entry name" value="PROSTAGLANDIN REDUCTASE"/>
    <property type="match status" value="1"/>
</dbReference>
<proteinExistence type="inferred from homology"/>
<evidence type="ECO:0000256" key="15">
    <source>
        <dbReference type="ARBA" id="ARBA00048290"/>
    </source>
</evidence>
<evidence type="ECO:0000313" key="20">
    <source>
        <dbReference type="Proteomes" id="UP000270924"/>
    </source>
</evidence>
<dbReference type="Gene3D" id="3.90.180.10">
    <property type="entry name" value="Medium-chain alcohol dehydrogenases, catalytic domain"/>
    <property type="match status" value="1"/>
</dbReference>
<comment type="catalytic activity">
    <reaction evidence="15">
        <text>13,14-dihydro-15-oxo-PGF2alpha + NADP(+) = 15-oxoprostaglandin F2alpha + NADPH + H(+)</text>
        <dbReference type="Rhea" id="RHEA:50588"/>
        <dbReference type="ChEBI" id="CHEBI:15378"/>
        <dbReference type="ChEBI" id="CHEBI:57783"/>
        <dbReference type="ChEBI" id="CHEBI:58349"/>
        <dbReference type="ChEBI" id="CHEBI:133374"/>
        <dbReference type="ChEBI" id="CHEBI:133409"/>
    </reaction>
    <physiologicalReaction direction="right-to-left" evidence="15">
        <dbReference type="Rhea" id="RHEA:50590"/>
    </physiologicalReaction>
</comment>
<evidence type="ECO:0000256" key="10">
    <source>
        <dbReference type="ARBA" id="ARBA00033119"/>
    </source>
</evidence>
<dbReference type="OMA" id="EEKCRYA"/>
<dbReference type="Gene3D" id="3.40.50.720">
    <property type="entry name" value="NAD(P)-binding Rossmann-like Domain"/>
    <property type="match status" value="1"/>
</dbReference>
<dbReference type="GO" id="GO:0006693">
    <property type="term" value="P:prostaglandin metabolic process"/>
    <property type="evidence" value="ECO:0007669"/>
    <property type="project" value="InterPro"/>
</dbReference>
<accession>A0A3P7EZD4</accession>
<comment type="catalytic activity">
    <reaction evidence="14">
        <text>13,14-dihydro-15-oxo-prostaglandin F1alpha + NADP(+) = 15-oxoprostaglandin F1alpha + NADPH + H(+)</text>
        <dbReference type="Rhea" id="RHEA:50592"/>
        <dbReference type="ChEBI" id="CHEBI:15378"/>
        <dbReference type="ChEBI" id="CHEBI:57783"/>
        <dbReference type="ChEBI" id="CHEBI:58349"/>
        <dbReference type="ChEBI" id="CHEBI:79072"/>
        <dbReference type="ChEBI" id="CHEBI:133411"/>
    </reaction>
    <physiologicalReaction direction="right-to-left" evidence="14">
        <dbReference type="Rhea" id="RHEA:50594"/>
    </physiologicalReaction>
</comment>
<keyword evidence="7" id="KW-0521">NADP</keyword>
<dbReference type="GO" id="GO:0005737">
    <property type="term" value="C:cytoplasm"/>
    <property type="evidence" value="ECO:0007669"/>
    <property type="project" value="UniProtKB-SubCell"/>
</dbReference>
<evidence type="ECO:0000256" key="4">
    <source>
        <dbReference type="ARBA" id="ARBA00011981"/>
    </source>
</evidence>
<feature type="domain" description="Alcohol dehydrogenase-like C-terminal" evidence="17">
    <location>
        <begin position="220"/>
        <end position="308"/>
    </location>
</feature>
<dbReference type="InterPro" id="IPR041694">
    <property type="entry name" value="ADH_N_2"/>
</dbReference>
<evidence type="ECO:0000256" key="7">
    <source>
        <dbReference type="ARBA" id="ARBA00022857"/>
    </source>
</evidence>
<dbReference type="EMBL" id="UYWW01012681">
    <property type="protein sequence ID" value="VDM21954.1"/>
    <property type="molecule type" value="Genomic_DNA"/>
</dbReference>